<dbReference type="Pfam" id="PF12366">
    <property type="entry name" value="Casc1_C"/>
    <property type="match status" value="1"/>
</dbReference>
<protein>
    <submittedName>
        <fullName evidence="7">Dynein axonemal intermediate chain 7</fullName>
    </submittedName>
</protein>
<feature type="compositionally biased region" description="Low complexity" evidence="3">
    <location>
        <begin position="879"/>
        <end position="892"/>
    </location>
</feature>
<feature type="region of interest" description="Disordered" evidence="3">
    <location>
        <begin position="945"/>
        <end position="980"/>
    </location>
</feature>
<dbReference type="RefSeq" id="XP_058977928.1">
    <property type="nucleotide sequence ID" value="XM_059121945.1"/>
</dbReference>
<organism evidence="6 7">
    <name type="scientific">Musca domestica</name>
    <name type="common">House fly</name>
    <dbReference type="NCBI Taxonomy" id="7370"/>
    <lineage>
        <taxon>Eukaryota</taxon>
        <taxon>Metazoa</taxon>
        <taxon>Ecdysozoa</taxon>
        <taxon>Arthropoda</taxon>
        <taxon>Hexapoda</taxon>
        <taxon>Insecta</taxon>
        <taxon>Pterygota</taxon>
        <taxon>Neoptera</taxon>
        <taxon>Endopterygota</taxon>
        <taxon>Diptera</taxon>
        <taxon>Brachycera</taxon>
        <taxon>Muscomorpha</taxon>
        <taxon>Muscoidea</taxon>
        <taxon>Muscidae</taxon>
        <taxon>Musca</taxon>
    </lineage>
</organism>
<reference evidence="7" key="1">
    <citation type="submission" date="2025-08" db="UniProtKB">
        <authorList>
            <consortium name="RefSeq"/>
        </authorList>
    </citation>
    <scope>IDENTIFICATION</scope>
    <source>
        <strain evidence="7">Aabys</strain>
        <tissue evidence="7">Whole body</tissue>
    </source>
</reference>
<evidence type="ECO:0000256" key="2">
    <source>
        <dbReference type="SAM" id="Coils"/>
    </source>
</evidence>
<evidence type="ECO:0000259" key="5">
    <source>
        <dbReference type="Pfam" id="PF15927"/>
    </source>
</evidence>
<gene>
    <name evidence="7" type="primary">LOC101899253</name>
</gene>
<comment type="similarity">
    <text evidence="1">Belongs to the DNAI7 family.</text>
</comment>
<evidence type="ECO:0000256" key="1">
    <source>
        <dbReference type="ARBA" id="ARBA00024332"/>
    </source>
</evidence>
<dbReference type="InterPro" id="IPR022110">
    <property type="entry name" value="CASC1_C"/>
</dbReference>
<feature type="compositionally biased region" description="Low complexity" evidence="3">
    <location>
        <begin position="1007"/>
        <end position="1021"/>
    </location>
</feature>
<accession>A0ABM3UWM8</accession>
<sequence>MPPKKKLSKKEKARLEAEQAELLRIEMEKEKLKKLEEARQRRKIEREQAKHRLQMEIQENKQRRAQLKNSMAFFNHVHQTIDGIKRVAKDEVDWEKFMRCNGLPNANSPSDLRKYIHQWKMDVERRNRESRNWLLKTNERTLLTQDFTVPDLTKATLRKQQGNLGDVYAQRVKEILGILQELNEALNDKTNAQHTLADLGKLKTEIRILLKEYLDDFTYKTMSHVERDMEIDRPGVSKHIYDSEVFKSFIWTFSKDAQISLSAKPRIGEQNLHNEIEFPLMKMLLSLPPSVILYSSALRGLWLNYDHLSDYCPSFNLKKPRSPHINMLHQTKKEWRKRKEILQNMLDECSKEIPLHELEQYEQEASNQKSREKNLDVDKLYLEYEDELNKLRRKAIGPESFGLLDTDVNLRKYRIIGGVYCLDYLETPQQDKQLNARSFIRTILAPNKLCQKVYYQTYKPPPPPLPGVRRLPEEIEAEMRMVEAALDKLALVTVDLPDSVIWFEPPIACRWETQMETLEADLTEGPKPISNSNNTTEATPISTTTNASPLKSLSPRFPLSKLRKKSSQKSGAVTNLPVREINDFDMFDIPSDIDIYGLVKDFIVPRIPQGFCVRFDTQRLKQLQQQQRKQRKHNKRWKQPRRLLYLAKPKNVIFTPIPLASQQSPTRTASTSSSSLDNNLTDEKMVVVVVEETPPAIAASANATTSMPLEMLLLQRSRITEDFLDLDEPREFFPSVQFEKVLKIKSSPPTAIVPMAGEDVDKQIVAETLDLKKHRPSDTSSKEGRTGKSVSRNSSKGSLASDKSSQSKRSIKTAGSEGISRRSSSESQSGSSQASEGKGAKELTTYMFSQLIEDLDRLCELQMPLQGEALEKISANLMGKNGSSNNNSSGNGNNNGTGGGEASPKAMEGGETQSSPKTVPGGAAAADAAGLVYYSGISFIRDSDVMPEGASAGDGNQADEEEEVLLDDESSSDDEYDDDYDEEDYDEYLLYDTMNTNGTGGGGVGTAGLNDPTLTTDDNLTYRSDASGGTSAGGKDGELQDFLKKHTTQSNNGSLADGKKSKLSNAAAAFTEGKWSTRDVHDTKFNEDKLSIQFRTGRLGIFGFALNRYSNMPYQTWEIKPDLKNPGTILFSFTASLVSLDITITSEGYCVNNFQGGSTTAINEMIGRTLSLEAIKEILISSAVDIFPDEDAFCYTEGSCEKNYVMEMHLYACMSTLALSHNFSWSRWNLLAGSRTAVLLIRELIEGKKVPNHSTLLVTPLKTAIIDCTEVSASFNSLGITGMEYYADLYQLAQVHAQPCSLEKQRTMDPMLRDNVATILMAIRPLSFC</sequence>
<feature type="coiled-coil region" evidence="2">
    <location>
        <begin position="332"/>
        <end position="394"/>
    </location>
</feature>
<evidence type="ECO:0000256" key="3">
    <source>
        <dbReference type="SAM" id="MobiDB-lite"/>
    </source>
</evidence>
<feature type="region of interest" description="Disordered" evidence="3">
    <location>
        <begin position="768"/>
        <end position="839"/>
    </location>
</feature>
<dbReference type="GeneID" id="101899253"/>
<feature type="region of interest" description="Disordered" evidence="3">
    <location>
        <begin position="523"/>
        <end position="555"/>
    </location>
</feature>
<proteinExistence type="inferred from homology"/>
<feature type="region of interest" description="Disordered" evidence="3">
    <location>
        <begin position="878"/>
        <end position="923"/>
    </location>
</feature>
<dbReference type="Pfam" id="PF15927">
    <property type="entry name" value="Casc1_N"/>
    <property type="match status" value="1"/>
</dbReference>
<feature type="compositionally biased region" description="Low complexity" evidence="3">
    <location>
        <begin position="825"/>
        <end position="837"/>
    </location>
</feature>
<dbReference type="PANTHER" id="PTHR20929">
    <property type="entry name" value="LUNG ADENOMA SUSCEPTIBILITY 1-RELATED"/>
    <property type="match status" value="1"/>
</dbReference>
<feature type="region of interest" description="Disordered" evidence="3">
    <location>
        <begin position="997"/>
        <end position="1038"/>
    </location>
</feature>
<keyword evidence="6" id="KW-1185">Reference proteome</keyword>
<dbReference type="InterPro" id="IPR031826">
    <property type="entry name" value="IC97/Casc1_N"/>
</dbReference>
<name>A0ABM3UWM8_MUSDO</name>
<feature type="compositionally biased region" description="Acidic residues" evidence="3">
    <location>
        <begin position="957"/>
        <end position="980"/>
    </location>
</feature>
<feature type="compositionally biased region" description="Low complexity" evidence="3">
    <location>
        <begin position="794"/>
        <end position="818"/>
    </location>
</feature>
<feature type="coiled-coil region" evidence="2">
    <location>
        <begin position="8"/>
        <end position="70"/>
    </location>
</feature>
<dbReference type="InterPro" id="IPR023247">
    <property type="entry name" value="IC97/Dnai7-like"/>
</dbReference>
<feature type="compositionally biased region" description="Basic and acidic residues" evidence="3">
    <location>
        <begin position="776"/>
        <end position="786"/>
    </location>
</feature>
<feature type="compositionally biased region" description="Polar residues" evidence="3">
    <location>
        <begin position="529"/>
        <end position="551"/>
    </location>
</feature>
<evidence type="ECO:0000313" key="6">
    <source>
        <dbReference type="Proteomes" id="UP001652621"/>
    </source>
</evidence>
<dbReference type="Proteomes" id="UP001652621">
    <property type="component" value="Unplaced"/>
</dbReference>
<feature type="domain" description="IC97/Casc1 N-terminal" evidence="5">
    <location>
        <begin position="24"/>
        <end position="252"/>
    </location>
</feature>
<keyword evidence="2" id="KW-0175">Coiled coil</keyword>
<dbReference type="PANTHER" id="PTHR20929:SF11">
    <property type="entry name" value="DYNEIN AXONEMAL INTERMEDIATE CHAIN 7"/>
    <property type="match status" value="1"/>
</dbReference>
<feature type="domain" description="CASC1 C-terminal" evidence="4">
    <location>
        <begin position="1074"/>
        <end position="1273"/>
    </location>
</feature>
<evidence type="ECO:0000259" key="4">
    <source>
        <dbReference type="Pfam" id="PF12366"/>
    </source>
</evidence>
<evidence type="ECO:0000313" key="7">
    <source>
        <dbReference type="RefSeq" id="XP_058977928.1"/>
    </source>
</evidence>